<gene>
    <name evidence="1" type="ORF">SAMN04488539_1755</name>
</gene>
<keyword evidence="2" id="KW-1185">Reference proteome</keyword>
<dbReference type="RefSeq" id="WP_019193997.1">
    <property type="nucleotide sequence ID" value="NZ_LT629765.1"/>
</dbReference>
<evidence type="ECO:0000313" key="2">
    <source>
        <dbReference type="Proteomes" id="UP000182237"/>
    </source>
</evidence>
<evidence type="ECO:0000313" key="1">
    <source>
        <dbReference type="EMBL" id="SDS47908.1"/>
    </source>
</evidence>
<dbReference type="OrthoDB" id="4416931at2"/>
<protein>
    <recommendedName>
        <fullName evidence="3">PE family protein</fullName>
    </recommendedName>
</protein>
<dbReference type="STRING" id="1203190.GCA_000312345_01162"/>
<name>A0A1H1SJC0_9CORY</name>
<dbReference type="EMBL" id="LT629765">
    <property type="protein sequence ID" value="SDS47908.1"/>
    <property type="molecule type" value="Genomic_DNA"/>
</dbReference>
<dbReference type="Proteomes" id="UP000182237">
    <property type="component" value="Chromosome I"/>
</dbReference>
<sequence>MSVPLNVDPEVARAELRAAVDEHQQVIADLRANLPDFPPGAAGQGFADTAGGLSRAMVRVQQLTIEFMENRVAAWEQILALVGTVEASDATTAEALGGGAR</sequence>
<evidence type="ECO:0008006" key="3">
    <source>
        <dbReference type="Google" id="ProtNLM"/>
    </source>
</evidence>
<dbReference type="AlphaFoldDB" id="A0A1H1SJC0"/>
<organism evidence="1 2">
    <name type="scientific">Corynebacterium timonense</name>
    <dbReference type="NCBI Taxonomy" id="441500"/>
    <lineage>
        <taxon>Bacteria</taxon>
        <taxon>Bacillati</taxon>
        <taxon>Actinomycetota</taxon>
        <taxon>Actinomycetes</taxon>
        <taxon>Mycobacteriales</taxon>
        <taxon>Corynebacteriaceae</taxon>
        <taxon>Corynebacterium</taxon>
    </lineage>
</organism>
<reference evidence="1 2" key="1">
    <citation type="submission" date="2016-10" db="EMBL/GenBank/DDBJ databases">
        <authorList>
            <person name="de Groot N.N."/>
        </authorList>
    </citation>
    <scope>NUCLEOTIDE SEQUENCE [LARGE SCALE GENOMIC DNA]</scope>
    <source>
        <strain evidence="1 2">DSM 45434</strain>
    </source>
</reference>
<accession>A0A1H1SJC0</accession>
<proteinExistence type="predicted"/>